<evidence type="ECO:0000256" key="1">
    <source>
        <dbReference type="SAM" id="SignalP"/>
    </source>
</evidence>
<evidence type="ECO:0000313" key="2">
    <source>
        <dbReference type="EMBL" id="MCE4556716.1"/>
    </source>
</evidence>
<feature type="signal peptide" evidence="1">
    <location>
        <begin position="1"/>
        <end position="24"/>
    </location>
</feature>
<name>A0ABS8Y1B7_9BURK</name>
<sequence>MRINLLATALILSLAGCASGPPPAAPGGSAAQDALWLDRLSWGASSADLAAVRRSGRATWLDAQLQPGAPAALPGAAQAQIQALVITQQPLPVLVQQMEAQRKAADALTDDTAKAEAQKAYQQALTKLAREASARQLLQALYSPNQLQEQMTWFWFNHFNVHQYKSNLRVMVGDYEQGLRQRALGRFRDLLGYTARHPAMLRYLDNEQNAANRINENYARELLELHTLGVGGGYSQHDVQELARVLTGLGVNLTDTKPKLKPAQEALYHRDGLTEFNPARHDFGEKTLLGITVKGQGEAELDQVLDLLARHPSTAHYVSRKLAQYFVADEPPPALVERMAERWLQSDGRIGDVLRAMVASPEFEASLGRKFKDPTHYVVSAVRLAYADKVVLNTGPMIGWLYRLGQAPYNRQTPDGYALDESAWAGPGQMTTRFEIARAIGSGSAGLFKVEGEAKDRPAFPQIANPLYYEGIAPRLATATQQALAQATSPQEWNTYLLASPDFMHR</sequence>
<protein>
    <submittedName>
        <fullName evidence="2">DUF1800 domain-containing protein</fullName>
    </submittedName>
</protein>
<dbReference type="EMBL" id="JAJTWU010000008">
    <property type="protein sequence ID" value="MCE4556716.1"/>
    <property type="molecule type" value="Genomic_DNA"/>
</dbReference>
<accession>A0ABS8Y1B7</accession>
<dbReference type="Pfam" id="PF08811">
    <property type="entry name" value="DUF1800"/>
    <property type="match status" value="1"/>
</dbReference>
<dbReference type="InterPro" id="IPR014917">
    <property type="entry name" value="DUF1800"/>
</dbReference>
<dbReference type="RefSeq" id="WP_233373842.1">
    <property type="nucleotide sequence ID" value="NZ_JAJTWU010000008.1"/>
</dbReference>
<feature type="chain" id="PRO_5046584990" evidence="1">
    <location>
        <begin position="25"/>
        <end position="506"/>
    </location>
</feature>
<comment type="caution">
    <text evidence="2">The sequence shown here is derived from an EMBL/GenBank/DDBJ whole genome shotgun (WGS) entry which is preliminary data.</text>
</comment>
<reference evidence="2 3" key="1">
    <citation type="submission" date="2021-12" db="EMBL/GenBank/DDBJ databases">
        <title>Genome seq of P8.</title>
        <authorList>
            <person name="Seo T."/>
        </authorList>
    </citation>
    <scope>NUCLEOTIDE SEQUENCE [LARGE SCALE GENOMIC DNA]</scope>
    <source>
        <strain evidence="2 3">P8</strain>
    </source>
</reference>
<keyword evidence="1" id="KW-0732">Signal</keyword>
<proteinExistence type="predicted"/>
<evidence type="ECO:0000313" key="3">
    <source>
        <dbReference type="Proteomes" id="UP001200741"/>
    </source>
</evidence>
<gene>
    <name evidence="2" type="ORF">LXT13_20160</name>
</gene>
<organism evidence="2 3">
    <name type="scientific">Pelomonas cellulosilytica</name>
    <dbReference type="NCBI Taxonomy" id="2906762"/>
    <lineage>
        <taxon>Bacteria</taxon>
        <taxon>Pseudomonadati</taxon>
        <taxon>Pseudomonadota</taxon>
        <taxon>Betaproteobacteria</taxon>
        <taxon>Burkholderiales</taxon>
        <taxon>Sphaerotilaceae</taxon>
        <taxon>Roseateles</taxon>
    </lineage>
</organism>
<keyword evidence="3" id="KW-1185">Reference proteome</keyword>
<dbReference type="Proteomes" id="UP001200741">
    <property type="component" value="Unassembled WGS sequence"/>
</dbReference>
<dbReference type="PROSITE" id="PS51257">
    <property type="entry name" value="PROKAR_LIPOPROTEIN"/>
    <property type="match status" value="1"/>
</dbReference>